<keyword evidence="3 8" id="KW-0732">Signal</keyword>
<dbReference type="SUPFAM" id="SSF50044">
    <property type="entry name" value="SH3-domain"/>
    <property type="match status" value="1"/>
</dbReference>
<dbReference type="Pfam" id="PF07653">
    <property type="entry name" value="SH3_2"/>
    <property type="match status" value="1"/>
</dbReference>
<dbReference type="GO" id="GO:0070971">
    <property type="term" value="C:endoplasmic reticulum exit site"/>
    <property type="evidence" value="ECO:0007669"/>
    <property type="project" value="TreeGrafter"/>
</dbReference>
<comment type="subcellular location">
    <subcellularLocation>
        <location evidence="1">Endoplasmic reticulum membrane</location>
        <topology evidence="1">Single-pass membrane protein</topology>
    </subcellularLocation>
</comment>
<protein>
    <recommendedName>
        <fullName evidence="9">SH3 domain-containing protein</fullName>
    </recommendedName>
</protein>
<comment type="caution">
    <text evidence="10">The sequence shown here is derived from an EMBL/GenBank/DDBJ whole genome shotgun (WGS) entry which is preliminary data.</text>
</comment>
<dbReference type="InterPro" id="IPR036028">
    <property type="entry name" value="SH3-like_dom_sf"/>
</dbReference>
<dbReference type="InterPro" id="IPR051500">
    <property type="entry name" value="cTAGE_MIA/OTOR"/>
</dbReference>
<evidence type="ECO:0000256" key="3">
    <source>
        <dbReference type="ARBA" id="ARBA00022729"/>
    </source>
</evidence>
<keyword evidence="5" id="KW-0175">Coiled coil</keyword>
<evidence type="ECO:0000256" key="1">
    <source>
        <dbReference type="ARBA" id="ARBA00004389"/>
    </source>
</evidence>
<dbReference type="GO" id="GO:0035459">
    <property type="term" value="P:vesicle cargo loading"/>
    <property type="evidence" value="ECO:0007669"/>
    <property type="project" value="TreeGrafter"/>
</dbReference>
<evidence type="ECO:0000256" key="8">
    <source>
        <dbReference type="SAM" id="SignalP"/>
    </source>
</evidence>
<evidence type="ECO:0000256" key="6">
    <source>
        <dbReference type="ARBA" id="ARBA00023180"/>
    </source>
</evidence>
<dbReference type="PANTHER" id="PTHR23158">
    <property type="entry name" value="MELANOMA INHIBITORY ACTIVITY-RELATED"/>
    <property type="match status" value="1"/>
</dbReference>
<proteinExistence type="predicted"/>
<keyword evidence="11" id="KW-1185">Reference proteome</keyword>
<evidence type="ECO:0000256" key="4">
    <source>
        <dbReference type="ARBA" id="ARBA00022824"/>
    </source>
</evidence>
<evidence type="ECO:0000313" key="11">
    <source>
        <dbReference type="Proteomes" id="UP000596742"/>
    </source>
</evidence>
<dbReference type="Gene3D" id="2.30.30.40">
    <property type="entry name" value="SH3 Domains"/>
    <property type="match status" value="1"/>
</dbReference>
<dbReference type="PANTHER" id="PTHR23158:SF33">
    <property type="entry name" value="TRANSPORT AND GOLGI ORGANIZATION PROTEIN 1"/>
    <property type="match status" value="1"/>
</dbReference>
<reference evidence="10" key="1">
    <citation type="submission" date="2018-11" db="EMBL/GenBank/DDBJ databases">
        <authorList>
            <person name="Alioto T."/>
            <person name="Alioto T."/>
        </authorList>
    </citation>
    <scope>NUCLEOTIDE SEQUENCE</scope>
</reference>
<gene>
    <name evidence="10" type="ORF">MGAL_10B019312</name>
</gene>
<accession>A0A8B6EAA9</accession>
<dbReference type="Proteomes" id="UP000596742">
    <property type="component" value="Unassembled WGS sequence"/>
</dbReference>
<evidence type="ECO:0000313" key="10">
    <source>
        <dbReference type="EMBL" id="VDI30751.1"/>
    </source>
</evidence>
<keyword evidence="4" id="KW-0256">Endoplasmic reticulum</keyword>
<evidence type="ECO:0000259" key="9">
    <source>
        <dbReference type="PROSITE" id="PS50002"/>
    </source>
</evidence>
<dbReference type="GO" id="GO:0005789">
    <property type="term" value="C:endoplasmic reticulum membrane"/>
    <property type="evidence" value="ECO:0007669"/>
    <property type="project" value="UniProtKB-SubCell"/>
</dbReference>
<dbReference type="InterPro" id="IPR001452">
    <property type="entry name" value="SH3_domain"/>
</dbReference>
<dbReference type="GO" id="GO:0009306">
    <property type="term" value="P:protein secretion"/>
    <property type="evidence" value="ECO:0007669"/>
    <property type="project" value="TreeGrafter"/>
</dbReference>
<dbReference type="OrthoDB" id="6627676at2759"/>
<feature type="signal peptide" evidence="8">
    <location>
        <begin position="1"/>
        <end position="27"/>
    </location>
</feature>
<dbReference type="PROSITE" id="PS50002">
    <property type="entry name" value="SH3"/>
    <property type="match status" value="1"/>
</dbReference>
<dbReference type="GO" id="GO:0006888">
    <property type="term" value="P:endoplasmic reticulum to Golgi vesicle-mediated transport"/>
    <property type="evidence" value="ECO:0007669"/>
    <property type="project" value="TreeGrafter"/>
</dbReference>
<organism evidence="10 11">
    <name type="scientific">Mytilus galloprovincialis</name>
    <name type="common">Mediterranean mussel</name>
    <dbReference type="NCBI Taxonomy" id="29158"/>
    <lineage>
        <taxon>Eukaryota</taxon>
        <taxon>Metazoa</taxon>
        <taxon>Spiralia</taxon>
        <taxon>Lophotrochozoa</taxon>
        <taxon>Mollusca</taxon>
        <taxon>Bivalvia</taxon>
        <taxon>Autobranchia</taxon>
        <taxon>Pteriomorphia</taxon>
        <taxon>Mytilida</taxon>
        <taxon>Mytiloidea</taxon>
        <taxon>Mytilidae</taxon>
        <taxon>Mytilinae</taxon>
        <taxon>Mytilus</taxon>
    </lineage>
</organism>
<feature type="chain" id="PRO_5032479887" description="SH3 domain-containing protein" evidence="8">
    <location>
        <begin position="28"/>
        <end position="120"/>
    </location>
</feature>
<dbReference type="EMBL" id="UYJE01004722">
    <property type="protein sequence ID" value="VDI30751.1"/>
    <property type="molecule type" value="Genomic_DNA"/>
</dbReference>
<dbReference type="SMART" id="SM00326">
    <property type="entry name" value="SH3"/>
    <property type="match status" value="1"/>
</dbReference>
<evidence type="ECO:0000256" key="7">
    <source>
        <dbReference type="PROSITE-ProRule" id="PRU00192"/>
    </source>
</evidence>
<feature type="domain" description="SH3" evidence="9">
    <location>
        <begin position="45"/>
        <end position="105"/>
    </location>
</feature>
<evidence type="ECO:0000256" key="2">
    <source>
        <dbReference type="ARBA" id="ARBA00022443"/>
    </source>
</evidence>
<keyword evidence="2 7" id="KW-0728">SH3 domain</keyword>
<name>A0A8B6EAA9_MYTGA</name>
<keyword evidence="6" id="KW-0325">Glycoprotein</keyword>
<dbReference type="AlphaFoldDB" id="A0A8B6EAA9"/>
<sequence length="120" mass="13498">MKPRLVCRIQMISKVLIVLLYAIQCSGSKISDLRLCADDDCKTMLSLAKTLARHHHNDPIFLTFSRGEVVQILSKSAGNRPDLWGGQIGDRKGYFPRSFVREYKVEIPNPGKIVPTEVSL</sequence>
<evidence type="ECO:0000256" key="5">
    <source>
        <dbReference type="ARBA" id="ARBA00023054"/>
    </source>
</evidence>